<dbReference type="AlphaFoldDB" id="A0A2T0RZ78"/>
<dbReference type="OrthoDB" id="7340239at2"/>
<dbReference type="Gene3D" id="1.20.1270.180">
    <property type="match status" value="1"/>
</dbReference>
<sequence>MISVYLRAVLAAVGIAAIGGPVVGQSDGDMLFSPEATQSCLDRAADEPARRACIGAGANACMEGDAEGFTTIGMMSCINQELDWWDDRLNARYTALMAEEKASDAELDKLGSSAPRLAPALRAMQRAWIPYRDAACEYEQAQWGGGSGSGPAVLGCHMRMTAEQVLHLEGFLGDG</sequence>
<dbReference type="InterPro" id="IPR009739">
    <property type="entry name" value="LprI-like_N"/>
</dbReference>
<protein>
    <submittedName>
        <fullName evidence="2">Uncharacterized protein DUF1311</fullName>
    </submittedName>
</protein>
<evidence type="ECO:0000259" key="1">
    <source>
        <dbReference type="Pfam" id="PF07007"/>
    </source>
</evidence>
<name>A0A2T0RZ78_9RHOB</name>
<keyword evidence="3" id="KW-1185">Reference proteome</keyword>
<dbReference type="EMBL" id="PVTD01000001">
    <property type="protein sequence ID" value="PRY26477.1"/>
    <property type="molecule type" value="Genomic_DNA"/>
</dbReference>
<gene>
    <name evidence="2" type="ORF">CLV78_101573</name>
</gene>
<dbReference type="RefSeq" id="WP_106203235.1">
    <property type="nucleotide sequence ID" value="NZ_PVTD01000001.1"/>
</dbReference>
<accession>A0A2T0RZ78</accession>
<comment type="caution">
    <text evidence="2">The sequence shown here is derived from an EMBL/GenBank/DDBJ whole genome shotgun (WGS) entry which is preliminary data.</text>
</comment>
<dbReference type="Proteomes" id="UP000239480">
    <property type="component" value="Unassembled WGS sequence"/>
</dbReference>
<evidence type="ECO:0000313" key="2">
    <source>
        <dbReference type="EMBL" id="PRY26477.1"/>
    </source>
</evidence>
<dbReference type="Pfam" id="PF07007">
    <property type="entry name" value="LprI"/>
    <property type="match status" value="1"/>
</dbReference>
<reference evidence="2 3" key="1">
    <citation type="submission" date="2018-03" db="EMBL/GenBank/DDBJ databases">
        <title>Genomic Encyclopedia of Archaeal and Bacterial Type Strains, Phase II (KMG-II): from individual species to whole genera.</title>
        <authorList>
            <person name="Goeker M."/>
        </authorList>
    </citation>
    <scope>NUCLEOTIDE SEQUENCE [LARGE SCALE GENOMIC DNA]</scope>
    <source>
        <strain evidence="2 3">DSM 29328</strain>
    </source>
</reference>
<evidence type="ECO:0000313" key="3">
    <source>
        <dbReference type="Proteomes" id="UP000239480"/>
    </source>
</evidence>
<feature type="domain" description="Lysozyme inhibitor LprI-like N-terminal" evidence="1">
    <location>
        <begin position="61"/>
        <end position="166"/>
    </location>
</feature>
<organism evidence="2 3">
    <name type="scientific">Aliiruegeria haliotis</name>
    <dbReference type="NCBI Taxonomy" id="1280846"/>
    <lineage>
        <taxon>Bacteria</taxon>
        <taxon>Pseudomonadati</taxon>
        <taxon>Pseudomonadota</taxon>
        <taxon>Alphaproteobacteria</taxon>
        <taxon>Rhodobacterales</taxon>
        <taxon>Roseobacteraceae</taxon>
        <taxon>Aliiruegeria</taxon>
    </lineage>
</organism>
<proteinExistence type="predicted"/>